<feature type="chain" id="PRO_5020377702" evidence="3">
    <location>
        <begin position="24"/>
        <end position="299"/>
    </location>
</feature>
<comment type="caution">
    <text evidence="5">The sequence shown here is derived from an EMBL/GenBank/DDBJ whole genome shotgun (WGS) entry which is preliminary data.</text>
</comment>
<evidence type="ECO:0000256" key="1">
    <source>
        <dbReference type="SAM" id="MobiDB-lite"/>
    </source>
</evidence>
<dbReference type="AlphaFoldDB" id="A0A4Q7Z3W4"/>
<evidence type="ECO:0000313" key="5">
    <source>
        <dbReference type="EMBL" id="RZU44990.1"/>
    </source>
</evidence>
<evidence type="ECO:0000259" key="4">
    <source>
        <dbReference type="SMART" id="SM00978"/>
    </source>
</evidence>
<feature type="signal peptide" evidence="3">
    <location>
        <begin position="1"/>
        <end position="23"/>
    </location>
</feature>
<keyword evidence="2" id="KW-1133">Transmembrane helix</keyword>
<feature type="domain" description="Tim44-like" evidence="4">
    <location>
        <begin position="167"/>
        <end position="298"/>
    </location>
</feature>
<evidence type="ECO:0000256" key="3">
    <source>
        <dbReference type="SAM" id="SignalP"/>
    </source>
</evidence>
<dbReference type="Gene3D" id="3.10.450.240">
    <property type="match status" value="1"/>
</dbReference>
<sequence length="299" mass="32401">MKMLWAFLAIMLTFTLTMETAEAKRMGGGKSFGRSYQTAPAPSRNSADAPSRQQQTMAGQPGQGSRKGLMGGLLGGLLVGGLFAALFAGGAFNGLQFMDILLIGVLAFIMVKLINAWRLRRNATPTAPQRPAPTQPVLAGTGSGPQVKVPSLFESMGGATASTTPVRASTPDIPFKLPLNFDTPAFLSSAKDNYRLLQDAWNRNDLTKLQQFAAPELFNELRNERAALTVAPQTEVLSLDAELGRATQMFGVAEISVRFSGRYRDVSEGVEEDFVDVWHLERDCTQDNTPWVITGIQSE</sequence>
<keyword evidence="2" id="KW-0812">Transmembrane</keyword>
<feature type="transmembrane region" description="Helical" evidence="2">
    <location>
        <begin position="100"/>
        <end position="119"/>
    </location>
</feature>
<dbReference type="SMART" id="SM00978">
    <property type="entry name" value="Tim44"/>
    <property type="match status" value="1"/>
</dbReference>
<gene>
    <name evidence="5" type="ORF">EV700_1796</name>
</gene>
<dbReference type="SUPFAM" id="SSF54427">
    <property type="entry name" value="NTF2-like"/>
    <property type="match status" value="1"/>
</dbReference>
<keyword evidence="3" id="KW-0732">Signal</keyword>
<keyword evidence="2" id="KW-0472">Membrane</keyword>
<evidence type="ECO:0000313" key="6">
    <source>
        <dbReference type="Proteomes" id="UP000292423"/>
    </source>
</evidence>
<organism evidence="5 6">
    <name type="scientific">Fluviicoccus keumensis</name>
    <dbReference type="NCBI Taxonomy" id="1435465"/>
    <lineage>
        <taxon>Bacteria</taxon>
        <taxon>Pseudomonadati</taxon>
        <taxon>Pseudomonadota</taxon>
        <taxon>Gammaproteobacteria</taxon>
        <taxon>Moraxellales</taxon>
        <taxon>Moraxellaceae</taxon>
        <taxon>Fluviicoccus</taxon>
    </lineage>
</organism>
<dbReference type="OrthoDB" id="5298777at2"/>
<dbReference type="RefSeq" id="WP_130412907.1">
    <property type="nucleotide sequence ID" value="NZ_SHKX01000012.1"/>
</dbReference>
<name>A0A4Q7Z3W4_9GAMM</name>
<dbReference type="Pfam" id="PF04280">
    <property type="entry name" value="Tim44"/>
    <property type="match status" value="1"/>
</dbReference>
<reference evidence="5 6" key="1">
    <citation type="submission" date="2019-02" db="EMBL/GenBank/DDBJ databases">
        <title>Genomic Encyclopedia of Type Strains, Phase IV (KMG-IV): sequencing the most valuable type-strain genomes for metagenomic binning, comparative biology and taxonomic classification.</title>
        <authorList>
            <person name="Goeker M."/>
        </authorList>
    </citation>
    <scope>NUCLEOTIDE SEQUENCE [LARGE SCALE GENOMIC DNA]</scope>
    <source>
        <strain evidence="5 6">DSM 105135</strain>
    </source>
</reference>
<feature type="region of interest" description="Disordered" evidence="1">
    <location>
        <begin position="124"/>
        <end position="143"/>
    </location>
</feature>
<evidence type="ECO:0000256" key="2">
    <source>
        <dbReference type="SAM" id="Phobius"/>
    </source>
</evidence>
<feature type="compositionally biased region" description="Polar residues" evidence="1">
    <location>
        <begin position="34"/>
        <end position="58"/>
    </location>
</feature>
<protein>
    <submittedName>
        <fullName evidence="5">Putative lipid-binding transport protein (Tim44 family)</fullName>
    </submittedName>
</protein>
<proteinExistence type="predicted"/>
<dbReference type="Proteomes" id="UP000292423">
    <property type="component" value="Unassembled WGS sequence"/>
</dbReference>
<dbReference type="InterPro" id="IPR007379">
    <property type="entry name" value="Tim44-like_dom"/>
</dbReference>
<keyword evidence="6" id="KW-1185">Reference proteome</keyword>
<dbReference type="EMBL" id="SHKX01000012">
    <property type="protein sequence ID" value="RZU44990.1"/>
    <property type="molecule type" value="Genomic_DNA"/>
</dbReference>
<feature type="transmembrane region" description="Helical" evidence="2">
    <location>
        <begin position="69"/>
        <end position="88"/>
    </location>
</feature>
<dbReference type="PANTHER" id="PTHR41542:SF1">
    <property type="entry name" value="BLL5807 PROTEIN"/>
    <property type="match status" value="1"/>
</dbReference>
<dbReference type="PANTHER" id="PTHR41542">
    <property type="entry name" value="BLL5807 PROTEIN"/>
    <property type="match status" value="1"/>
</dbReference>
<accession>A0A4Q7Z3W4</accession>
<dbReference type="InterPro" id="IPR032710">
    <property type="entry name" value="NTF2-like_dom_sf"/>
</dbReference>
<feature type="region of interest" description="Disordered" evidence="1">
    <location>
        <begin position="27"/>
        <end position="65"/>
    </location>
</feature>